<sequence length="486" mass="56051">MTSYSVSNLNNDDEHRLQASNEHNKKKQKQIVRDDPEALNNGEESRVNPFLPNLDDIELDQNQIHSVNDNQHHLSSYNFVITNESTRFAQTRYPFPPFVLRFGSGKVTNNQVKENLIDHSNEYDILIYVKDAVSFSFLLEQAHWPKVIGNNNNYFSSAPAIPPQLCLLIKNVDLRIDFDEFCNDIKTNHPHVKNIIRMKNKFQNGIKMVKLELTSSFSRDELLNKKRIIVNYISYDIIEYLAPANVLICSKCMALGHFKKQCTQIKETYRTCGEQVDDMKNHTCSKIEKCIHCGHNHKSSSLKCPVVKSFHTELTRKILQLNNHSTPDTNLMNKNIIFNSTNFPPPPPPKSSTLSINPMMVKLDELINKLSEVKDHLANLEANHGKFEQFILEKNCNDGIVTKKINDISNNYMDLKKNVVQQSLYIDRHENLFCKLLISMFEDLFSFIVAQNCDKRGNPLDADLKCKLNRYLVQMKKAIEGKQFTS</sequence>
<feature type="region of interest" description="Disordered" evidence="1">
    <location>
        <begin position="1"/>
        <end position="47"/>
    </location>
</feature>
<protein>
    <recommendedName>
        <fullName evidence="4">CCHC-type domain-containing protein</fullName>
    </recommendedName>
</protein>
<name>A0A819RJL7_9BILA</name>
<evidence type="ECO:0008006" key="4">
    <source>
        <dbReference type="Google" id="ProtNLM"/>
    </source>
</evidence>
<accession>A0A819RJL7</accession>
<comment type="caution">
    <text evidence="2">The sequence shown here is derived from an EMBL/GenBank/DDBJ whole genome shotgun (WGS) entry which is preliminary data.</text>
</comment>
<reference evidence="2" key="1">
    <citation type="submission" date="2021-02" db="EMBL/GenBank/DDBJ databases">
        <authorList>
            <person name="Nowell W R."/>
        </authorList>
    </citation>
    <scope>NUCLEOTIDE SEQUENCE</scope>
</reference>
<proteinExistence type="predicted"/>
<evidence type="ECO:0000256" key="1">
    <source>
        <dbReference type="SAM" id="MobiDB-lite"/>
    </source>
</evidence>
<organism evidence="2 3">
    <name type="scientific">Rotaria sordida</name>
    <dbReference type="NCBI Taxonomy" id="392033"/>
    <lineage>
        <taxon>Eukaryota</taxon>
        <taxon>Metazoa</taxon>
        <taxon>Spiralia</taxon>
        <taxon>Gnathifera</taxon>
        <taxon>Rotifera</taxon>
        <taxon>Eurotatoria</taxon>
        <taxon>Bdelloidea</taxon>
        <taxon>Philodinida</taxon>
        <taxon>Philodinidae</taxon>
        <taxon>Rotaria</taxon>
    </lineage>
</organism>
<dbReference type="Proteomes" id="UP000663836">
    <property type="component" value="Unassembled WGS sequence"/>
</dbReference>
<feature type="compositionally biased region" description="Polar residues" evidence="1">
    <location>
        <begin position="1"/>
        <end position="10"/>
    </location>
</feature>
<evidence type="ECO:0000313" key="3">
    <source>
        <dbReference type="Proteomes" id="UP000663836"/>
    </source>
</evidence>
<dbReference type="EMBL" id="CAJOBD010005951">
    <property type="protein sequence ID" value="CAF4047072.1"/>
    <property type="molecule type" value="Genomic_DNA"/>
</dbReference>
<dbReference type="AlphaFoldDB" id="A0A819RJL7"/>
<gene>
    <name evidence="2" type="ORF">JBS370_LOCUS28833</name>
</gene>
<evidence type="ECO:0000313" key="2">
    <source>
        <dbReference type="EMBL" id="CAF4047072.1"/>
    </source>
</evidence>